<dbReference type="AlphaFoldDB" id="B7AWV3"/>
<sequence>MKSIAIITARGGSKRIPKKNIREFCGKPILAYSIEAALNSGLFDEVMVSTDSEEIADIAREYGADVPFMREAATSGDYATTSDVIMEVTDKYSEMGIKYDYICCIYPTAPFVTAKKLIEAMNVMIEKKPVEVMPIVQFSFPPQRCFVISEDGCVEYKYKEFSQMRSQDLEKQYHDAGQFYIYDAEEYIKRKGIIVDNIMPIVVQETEVQDIDNESDWTIAEIKYKYMKQRDTDA</sequence>
<evidence type="ECO:0008006" key="3">
    <source>
        <dbReference type="Google" id="ProtNLM"/>
    </source>
</evidence>
<dbReference type="EMBL" id="ABVQ01000037">
    <property type="protein sequence ID" value="EEC56694.1"/>
    <property type="molecule type" value="Genomic_DNA"/>
</dbReference>
<dbReference type="SUPFAM" id="SSF53448">
    <property type="entry name" value="Nucleotide-diphospho-sugar transferases"/>
    <property type="match status" value="1"/>
</dbReference>
<dbReference type="Gene3D" id="3.90.550.10">
    <property type="entry name" value="Spore Coat Polysaccharide Biosynthesis Protein SpsA, Chain A"/>
    <property type="match status" value="1"/>
</dbReference>
<dbReference type="PANTHER" id="PTHR21485">
    <property type="entry name" value="HAD SUPERFAMILY MEMBERS CMAS AND KDSC"/>
    <property type="match status" value="1"/>
</dbReference>
<protein>
    <recommendedName>
        <fullName evidence="3">Pseudaminic acid cytidylyltransferase</fullName>
    </recommendedName>
</protein>
<evidence type="ECO:0000313" key="2">
    <source>
        <dbReference type="Proteomes" id="UP000003136"/>
    </source>
</evidence>
<dbReference type="NCBIfam" id="TIGR03584">
    <property type="entry name" value="PseF"/>
    <property type="match status" value="1"/>
</dbReference>
<keyword evidence="2" id="KW-1185">Reference proteome</keyword>
<evidence type="ECO:0000313" key="1">
    <source>
        <dbReference type="EMBL" id="EEC56694.1"/>
    </source>
</evidence>
<dbReference type="InterPro" id="IPR050793">
    <property type="entry name" value="CMP-NeuNAc_synthase"/>
</dbReference>
<dbReference type="InterPro" id="IPR003329">
    <property type="entry name" value="Cytidylyl_trans"/>
</dbReference>
<dbReference type="Proteomes" id="UP000003136">
    <property type="component" value="Unassembled WGS sequence"/>
</dbReference>
<gene>
    <name evidence="1" type="ORF">BACPEC_03203</name>
</gene>
<dbReference type="eggNOG" id="COG1083">
    <property type="taxonomic scope" value="Bacteria"/>
</dbReference>
<dbReference type="CDD" id="cd02513">
    <property type="entry name" value="CMP-NeuAc_Synthase"/>
    <property type="match status" value="1"/>
</dbReference>
<organism evidence="1 2">
    <name type="scientific">[Bacteroides] pectinophilus ATCC 43243</name>
    <dbReference type="NCBI Taxonomy" id="483218"/>
    <lineage>
        <taxon>Bacteria</taxon>
        <taxon>Bacillati</taxon>
        <taxon>Bacillota</taxon>
        <taxon>Clostridia</taxon>
        <taxon>Eubacteriales</taxon>
    </lineage>
</organism>
<comment type="caution">
    <text evidence="1">The sequence shown here is derived from an EMBL/GenBank/DDBJ whole genome shotgun (WGS) entry which is preliminary data.</text>
</comment>
<dbReference type="InterPro" id="IPR020039">
    <property type="entry name" value="PseF"/>
</dbReference>
<reference evidence="1 2" key="2">
    <citation type="submission" date="2008-11" db="EMBL/GenBank/DDBJ databases">
        <authorList>
            <person name="Fulton L."/>
            <person name="Clifton S."/>
            <person name="Fulton B."/>
            <person name="Xu J."/>
            <person name="Minx P."/>
            <person name="Pepin K.H."/>
            <person name="Johnson M."/>
            <person name="Bhonagiri V."/>
            <person name="Nash W.E."/>
            <person name="Mardis E.R."/>
            <person name="Wilson R.K."/>
        </authorList>
    </citation>
    <scope>NUCLEOTIDE SEQUENCE [LARGE SCALE GENOMIC DNA]</scope>
    <source>
        <strain evidence="1 2">ATCC 43243</strain>
    </source>
</reference>
<name>B7AWV3_9FIRM</name>
<dbReference type="STRING" id="483218.BACPEC_03203"/>
<dbReference type="PANTHER" id="PTHR21485:SF6">
    <property type="entry name" value="N-ACYLNEURAMINATE CYTIDYLYLTRANSFERASE-RELATED"/>
    <property type="match status" value="1"/>
</dbReference>
<dbReference type="GO" id="GO:0008781">
    <property type="term" value="F:N-acylneuraminate cytidylyltransferase activity"/>
    <property type="evidence" value="ECO:0007669"/>
    <property type="project" value="TreeGrafter"/>
</dbReference>
<reference evidence="1 2" key="1">
    <citation type="submission" date="2008-11" db="EMBL/GenBank/DDBJ databases">
        <title>Draft genome sequence of Bacteroides pectinophilus (ATCC 43243).</title>
        <authorList>
            <person name="Sudarsanam P."/>
            <person name="Ley R."/>
            <person name="Guruge J."/>
            <person name="Turnbaugh P.J."/>
            <person name="Mahowald M."/>
            <person name="Liep D."/>
            <person name="Gordon J."/>
        </authorList>
    </citation>
    <scope>NUCLEOTIDE SEQUENCE [LARGE SCALE GENOMIC DNA]</scope>
    <source>
        <strain evidence="1 2">ATCC 43243</strain>
    </source>
</reference>
<dbReference type="HOGENOM" id="CLU_042930_1_0_9"/>
<dbReference type="Pfam" id="PF02348">
    <property type="entry name" value="CTP_transf_3"/>
    <property type="match status" value="1"/>
</dbReference>
<accession>B7AWV3</accession>
<dbReference type="InterPro" id="IPR029044">
    <property type="entry name" value="Nucleotide-diphossugar_trans"/>
</dbReference>
<proteinExistence type="predicted"/>